<proteinExistence type="predicted"/>
<dbReference type="OrthoDB" id="3473305at2759"/>
<dbReference type="AlphaFoldDB" id="A0A4Y8D245"/>
<evidence type="ECO:0000259" key="1">
    <source>
        <dbReference type="Pfam" id="PF20150"/>
    </source>
</evidence>
<gene>
    <name evidence="2" type="ORF">BOTCAL_0163g00040</name>
</gene>
<feature type="domain" description="2EXR" evidence="1">
    <location>
        <begin position="25"/>
        <end position="97"/>
    </location>
</feature>
<organism evidence="2 3">
    <name type="scientific">Botryotinia calthae</name>
    <dbReference type="NCBI Taxonomy" id="38488"/>
    <lineage>
        <taxon>Eukaryota</taxon>
        <taxon>Fungi</taxon>
        <taxon>Dikarya</taxon>
        <taxon>Ascomycota</taxon>
        <taxon>Pezizomycotina</taxon>
        <taxon>Leotiomycetes</taxon>
        <taxon>Helotiales</taxon>
        <taxon>Sclerotiniaceae</taxon>
        <taxon>Botryotinia</taxon>
    </lineage>
</organism>
<dbReference type="Pfam" id="PF20150">
    <property type="entry name" value="2EXR"/>
    <property type="match status" value="1"/>
</dbReference>
<dbReference type="EMBL" id="PHWZ01000163">
    <property type="protein sequence ID" value="TEY62361.1"/>
    <property type="molecule type" value="Genomic_DNA"/>
</dbReference>
<evidence type="ECO:0000313" key="3">
    <source>
        <dbReference type="Proteomes" id="UP000297299"/>
    </source>
</evidence>
<dbReference type="InterPro" id="IPR045518">
    <property type="entry name" value="2EXR"/>
</dbReference>
<name>A0A4Y8D245_9HELO</name>
<accession>A0A4Y8D245</accession>
<sequence>MSYSFASDMDSLCETFEKLTIGDTFSNFSMLPKELQLLIWKEAIADPVVHDVTWKLFHEEEIEIPNVLLGINWLSHNEAKKVYKRLTRPYDHAMFFNTRQESVLLKDFVNLFIVSLSTNKEIVNSIQCSARICDTRPPLVDIDRYLELQHGNRIPFPFCDVQTFIVQDLQCSRKHRLQDITERVLCKEGLRRYFVRQNRKYRRTMIPEIIIRVPQQGDKLCFECKRLDEWLALDQPSRNEAVVDIIEGRMRPTASSV</sequence>
<dbReference type="Proteomes" id="UP000297299">
    <property type="component" value="Unassembled WGS sequence"/>
</dbReference>
<protein>
    <recommendedName>
        <fullName evidence="1">2EXR domain-containing protein</fullName>
    </recommendedName>
</protein>
<reference evidence="2 3" key="1">
    <citation type="submission" date="2017-11" db="EMBL/GenBank/DDBJ databases">
        <title>Comparative genomics of Botrytis spp.</title>
        <authorList>
            <person name="Valero-Jimenez C.A."/>
            <person name="Tapia P."/>
            <person name="Veloso J."/>
            <person name="Silva-Moreno E."/>
            <person name="Staats M."/>
            <person name="Valdes J.H."/>
            <person name="Van Kan J.A.L."/>
        </authorList>
    </citation>
    <scope>NUCLEOTIDE SEQUENCE [LARGE SCALE GENOMIC DNA]</scope>
    <source>
        <strain evidence="2 3">MUCL2830</strain>
    </source>
</reference>
<comment type="caution">
    <text evidence="2">The sequence shown here is derived from an EMBL/GenBank/DDBJ whole genome shotgun (WGS) entry which is preliminary data.</text>
</comment>
<keyword evidence="3" id="KW-1185">Reference proteome</keyword>
<evidence type="ECO:0000313" key="2">
    <source>
        <dbReference type="EMBL" id="TEY62361.1"/>
    </source>
</evidence>